<dbReference type="InterPro" id="IPR006764">
    <property type="entry name" value="SAM_dep_MeTrfase_SAV2177_type"/>
</dbReference>
<evidence type="ECO:0000313" key="2">
    <source>
        <dbReference type="Proteomes" id="UP000606172"/>
    </source>
</evidence>
<keyword evidence="1" id="KW-0489">Methyltransferase</keyword>
<keyword evidence="1" id="KW-0808">Transferase</keyword>
<dbReference type="EMBL" id="BOOW01000035">
    <property type="protein sequence ID" value="GII95392.1"/>
    <property type="molecule type" value="Genomic_DNA"/>
</dbReference>
<gene>
    <name evidence="1" type="ORF">Ssi02_56230</name>
</gene>
<evidence type="ECO:0000313" key="1">
    <source>
        <dbReference type="EMBL" id="GII95392.1"/>
    </source>
</evidence>
<protein>
    <submittedName>
        <fullName evidence="1">SAM-dependent methyltransferase</fullName>
    </submittedName>
</protein>
<proteinExistence type="predicted"/>
<dbReference type="InterPro" id="IPR029063">
    <property type="entry name" value="SAM-dependent_MTases_sf"/>
</dbReference>
<sequence>MADFSRLARFDPATPSEARIYDYLLGGKDNFAADRELARAVLDIAPELPLMCREGRRCVERVVTFLAMTGITQFIDLGCGLPTPRRNVHDFARKIVPDARVAYVDIDPMVIVHGRALLEDGGPTAMVKADAREPDLVLDDPRLRQTIDLDRPVAVLMMSLLTSVQDDDIAARIPAHFRKAVVPGSFIAITHAVSDVRPNVTARLMALLGGPDQERDNGQLRTRAEVERYFEGMDMVRPGLVYLPEWRPAPGIQRSRPESVWAVCGVGRRT</sequence>
<dbReference type="GO" id="GO:0008168">
    <property type="term" value="F:methyltransferase activity"/>
    <property type="evidence" value="ECO:0007669"/>
    <property type="project" value="UniProtKB-KW"/>
</dbReference>
<keyword evidence="2" id="KW-1185">Reference proteome</keyword>
<reference evidence="1" key="1">
    <citation type="submission" date="2021-01" db="EMBL/GenBank/DDBJ databases">
        <title>Whole genome shotgun sequence of Sinosporangium siamense NBRC 109515.</title>
        <authorList>
            <person name="Komaki H."/>
            <person name="Tamura T."/>
        </authorList>
    </citation>
    <scope>NUCLEOTIDE SEQUENCE</scope>
    <source>
        <strain evidence="1">NBRC 109515</strain>
    </source>
</reference>
<dbReference type="AlphaFoldDB" id="A0A919RKA8"/>
<comment type="caution">
    <text evidence="1">The sequence shown here is derived from an EMBL/GenBank/DDBJ whole genome shotgun (WGS) entry which is preliminary data.</text>
</comment>
<dbReference type="Pfam" id="PF04672">
    <property type="entry name" value="Methyltransf_19"/>
    <property type="match status" value="1"/>
</dbReference>
<accession>A0A919RKA8</accession>
<dbReference type="RefSeq" id="WP_204030446.1">
    <property type="nucleotide sequence ID" value="NZ_BOOW01000035.1"/>
</dbReference>
<dbReference type="SUPFAM" id="SSF53335">
    <property type="entry name" value="S-adenosyl-L-methionine-dependent methyltransferases"/>
    <property type="match status" value="1"/>
</dbReference>
<dbReference type="Gene3D" id="3.40.50.150">
    <property type="entry name" value="Vaccinia Virus protein VP39"/>
    <property type="match status" value="1"/>
</dbReference>
<dbReference type="PIRSF" id="PIRSF017393">
    <property type="entry name" value="MTase_SAV2177"/>
    <property type="match status" value="1"/>
</dbReference>
<organism evidence="1 2">
    <name type="scientific">Sinosporangium siamense</name>
    <dbReference type="NCBI Taxonomy" id="1367973"/>
    <lineage>
        <taxon>Bacteria</taxon>
        <taxon>Bacillati</taxon>
        <taxon>Actinomycetota</taxon>
        <taxon>Actinomycetes</taxon>
        <taxon>Streptosporangiales</taxon>
        <taxon>Streptosporangiaceae</taxon>
        <taxon>Sinosporangium</taxon>
    </lineage>
</organism>
<dbReference type="Proteomes" id="UP000606172">
    <property type="component" value="Unassembled WGS sequence"/>
</dbReference>
<dbReference type="GO" id="GO:0032259">
    <property type="term" value="P:methylation"/>
    <property type="evidence" value="ECO:0007669"/>
    <property type="project" value="UniProtKB-KW"/>
</dbReference>
<name>A0A919RKA8_9ACTN</name>